<evidence type="ECO:0000256" key="1">
    <source>
        <dbReference type="SAM" id="MobiDB-lite"/>
    </source>
</evidence>
<gene>
    <name evidence="2" type="ORF">DFH07DRAFT_779683</name>
</gene>
<name>A0AAD7I6P3_9AGAR</name>
<organism evidence="2 3">
    <name type="scientific">Mycena maculata</name>
    <dbReference type="NCBI Taxonomy" id="230809"/>
    <lineage>
        <taxon>Eukaryota</taxon>
        <taxon>Fungi</taxon>
        <taxon>Dikarya</taxon>
        <taxon>Basidiomycota</taxon>
        <taxon>Agaricomycotina</taxon>
        <taxon>Agaricomycetes</taxon>
        <taxon>Agaricomycetidae</taxon>
        <taxon>Agaricales</taxon>
        <taxon>Marasmiineae</taxon>
        <taxon>Mycenaceae</taxon>
        <taxon>Mycena</taxon>
    </lineage>
</organism>
<accession>A0AAD7I6P3</accession>
<evidence type="ECO:0000313" key="3">
    <source>
        <dbReference type="Proteomes" id="UP001215280"/>
    </source>
</evidence>
<sequence>MLLEMPHGFGTQNNWDAMHDSIRYELGGQDSSHTGQAMEVSDDEDNQYEQPAQGPDDQESVRSETQRLSHNGDVNLTRVTGDSAGNNGKWRYRSESLERRSVGSEMSLADDDGRHSEEATRWQDEAWAASIRYRTAFPDSGLQSGASIASSNYNEDERGQYEQPAQEFDDQESVASETQTLSLDANVTQDEGDSVGTEFREFGKWRHRSESLERRSVGSEMNLIDDDARHSEHPNSDMSMDSAPDSASVGSEVVPQCFGVPALCNLKTSGGDCDNGGGFFGAVERGVTASLLILYSANFLDPVSLLTTQSLLSADLQRMETSRNDEQRWRHLCSKTKAERYGFFRVNKEPCAAACIGEDGEAPMLSAIGVAFGRRCGESYKTAEQGRSWAPAVTGAAFEGIERGHLA</sequence>
<feature type="compositionally biased region" description="Polar residues" evidence="1">
    <location>
        <begin position="173"/>
        <end position="189"/>
    </location>
</feature>
<feature type="compositionally biased region" description="Basic and acidic residues" evidence="1">
    <location>
        <begin position="92"/>
        <end position="102"/>
    </location>
</feature>
<reference evidence="2" key="1">
    <citation type="submission" date="2023-03" db="EMBL/GenBank/DDBJ databases">
        <title>Massive genome expansion in bonnet fungi (Mycena s.s.) driven by repeated elements and novel gene families across ecological guilds.</title>
        <authorList>
            <consortium name="Lawrence Berkeley National Laboratory"/>
            <person name="Harder C.B."/>
            <person name="Miyauchi S."/>
            <person name="Viragh M."/>
            <person name="Kuo A."/>
            <person name="Thoen E."/>
            <person name="Andreopoulos B."/>
            <person name="Lu D."/>
            <person name="Skrede I."/>
            <person name="Drula E."/>
            <person name="Henrissat B."/>
            <person name="Morin E."/>
            <person name="Kohler A."/>
            <person name="Barry K."/>
            <person name="LaButti K."/>
            <person name="Morin E."/>
            <person name="Salamov A."/>
            <person name="Lipzen A."/>
            <person name="Mereny Z."/>
            <person name="Hegedus B."/>
            <person name="Baldrian P."/>
            <person name="Stursova M."/>
            <person name="Weitz H."/>
            <person name="Taylor A."/>
            <person name="Grigoriev I.V."/>
            <person name="Nagy L.G."/>
            <person name="Martin F."/>
            <person name="Kauserud H."/>
        </authorList>
    </citation>
    <scope>NUCLEOTIDE SEQUENCE</scope>
    <source>
        <strain evidence="2">CBHHK188m</strain>
    </source>
</reference>
<feature type="compositionally biased region" description="Polar residues" evidence="1">
    <location>
        <begin position="68"/>
        <end position="86"/>
    </location>
</feature>
<feature type="region of interest" description="Disordered" evidence="1">
    <location>
        <begin position="216"/>
        <end position="248"/>
    </location>
</feature>
<dbReference type="EMBL" id="JARJLG010000149">
    <property type="protein sequence ID" value="KAJ7736336.1"/>
    <property type="molecule type" value="Genomic_DNA"/>
</dbReference>
<feature type="region of interest" description="Disordered" evidence="1">
    <location>
        <begin position="26"/>
        <end position="119"/>
    </location>
</feature>
<evidence type="ECO:0000313" key="2">
    <source>
        <dbReference type="EMBL" id="KAJ7736336.1"/>
    </source>
</evidence>
<proteinExistence type="predicted"/>
<dbReference type="AlphaFoldDB" id="A0AAD7I6P3"/>
<feature type="compositionally biased region" description="Low complexity" evidence="1">
    <location>
        <begin position="236"/>
        <end position="248"/>
    </location>
</feature>
<feature type="compositionally biased region" description="Basic and acidic residues" evidence="1">
    <location>
        <begin position="226"/>
        <end position="235"/>
    </location>
</feature>
<comment type="caution">
    <text evidence="2">The sequence shown here is derived from an EMBL/GenBank/DDBJ whole genome shotgun (WGS) entry which is preliminary data.</text>
</comment>
<protein>
    <submittedName>
        <fullName evidence="2">Uncharacterized protein</fullName>
    </submittedName>
</protein>
<keyword evidence="3" id="KW-1185">Reference proteome</keyword>
<dbReference type="Proteomes" id="UP001215280">
    <property type="component" value="Unassembled WGS sequence"/>
</dbReference>
<feature type="region of interest" description="Disordered" evidence="1">
    <location>
        <begin position="153"/>
        <end position="195"/>
    </location>
</feature>